<feature type="transmembrane region" description="Helical" evidence="6">
    <location>
        <begin position="12"/>
        <end position="29"/>
    </location>
</feature>
<evidence type="ECO:0000259" key="7">
    <source>
        <dbReference type="Pfam" id="PF04085"/>
    </source>
</evidence>
<feature type="coiled-coil region" evidence="5">
    <location>
        <begin position="60"/>
        <end position="90"/>
    </location>
</feature>
<accession>A0A4Q5M6H0</accession>
<dbReference type="AlphaFoldDB" id="A0A4Q5M6H0"/>
<evidence type="ECO:0000256" key="3">
    <source>
        <dbReference type="ARBA" id="ARBA00022960"/>
    </source>
</evidence>
<dbReference type="Pfam" id="PF04085">
    <property type="entry name" value="MreC"/>
    <property type="match status" value="1"/>
</dbReference>
<evidence type="ECO:0000256" key="4">
    <source>
        <dbReference type="ARBA" id="ARBA00032089"/>
    </source>
</evidence>
<keyword evidence="6" id="KW-0812">Transmembrane</keyword>
<evidence type="ECO:0000256" key="6">
    <source>
        <dbReference type="SAM" id="Phobius"/>
    </source>
</evidence>
<dbReference type="GO" id="GO:0008360">
    <property type="term" value="P:regulation of cell shape"/>
    <property type="evidence" value="ECO:0007669"/>
    <property type="project" value="UniProtKB-KW"/>
</dbReference>
<dbReference type="Gene3D" id="2.40.10.340">
    <property type="entry name" value="Rod shape-determining protein MreC, domain 1"/>
    <property type="match status" value="1"/>
</dbReference>
<keyword evidence="3" id="KW-0133">Cell shape</keyword>
<dbReference type="InterPro" id="IPR042177">
    <property type="entry name" value="Cell/Rod_1"/>
</dbReference>
<organism evidence="8 9">
    <name type="scientific">Emticicia agri</name>
    <dbReference type="NCBI Taxonomy" id="2492393"/>
    <lineage>
        <taxon>Bacteria</taxon>
        <taxon>Pseudomonadati</taxon>
        <taxon>Bacteroidota</taxon>
        <taxon>Cytophagia</taxon>
        <taxon>Cytophagales</taxon>
        <taxon>Leadbetterellaceae</taxon>
        <taxon>Emticicia</taxon>
    </lineage>
</organism>
<feature type="domain" description="Rod shape-determining protein MreC beta-barrel core" evidence="7">
    <location>
        <begin position="112"/>
        <end position="266"/>
    </location>
</feature>
<evidence type="ECO:0000313" key="8">
    <source>
        <dbReference type="EMBL" id="RYU97663.1"/>
    </source>
</evidence>
<comment type="caution">
    <text evidence="8">The sequence shown here is derived from an EMBL/GenBank/DDBJ whole genome shotgun (WGS) entry which is preliminary data.</text>
</comment>
<dbReference type="RefSeq" id="WP_130019010.1">
    <property type="nucleotide sequence ID" value="NZ_SEWF01000001.1"/>
</dbReference>
<keyword evidence="6" id="KW-1133">Transmembrane helix</keyword>
<keyword evidence="5" id="KW-0175">Coiled coil</keyword>
<dbReference type="NCBIfam" id="NF010532">
    <property type="entry name" value="PRK13922.9-3"/>
    <property type="match status" value="1"/>
</dbReference>
<dbReference type="GO" id="GO:0005886">
    <property type="term" value="C:plasma membrane"/>
    <property type="evidence" value="ECO:0007669"/>
    <property type="project" value="TreeGrafter"/>
</dbReference>
<dbReference type="OrthoDB" id="9811827at2"/>
<reference evidence="8 9" key="1">
    <citation type="submission" date="2019-02" db="EMBL/GenBank/DDBJ databases">
        <title>Bacterial novel species Emticicia sp. 17J42-9 isolated from soil.</title>
        <authorList>
            <person name="Jung H.-Y."/>
        </authorList>
    </citation>
    <scope>NUCLEOTIDE SEQUENCE [LARGE SCALE GENOMIC DNA]</scope>
    <source>
        <strain evidence="8 9">17J42-9</strain>
    </source>
</reference>
<evidence type="ECO:0000256" key="2">
    <source>
        <dbReference type="ARBA" id="ARBA00013855"/>
    </source>
</evidence>
<dbReference type="PANTHER" id="PTHR34138">
    <property type="entry name" value="CELL SHAPE-DETERMINING PROTEIN MREC"/>
    <property type="match status" value="1"/>
</dbReference>
<keyword evidence="6" id="KW-0472">Membrane</keyword>
<dbReference type="InterPro" id="IPR055342">
    <property type="entry name" value="MreC_beta-barrel_core"/>
</dbReference>
<gene>
    <name evidence="8" type="primary">mreC</name>
    <name evidence="8" type="ORF">EWM59_00645</name>
</gene>
<comment type="similarity">
    <text evidence="1">Belongs to the MreC family.</text>
</comment>
<evidence type="ECO:0000256" key="5">
    <source>
        <dbReference type="SAM" id="Coils"/>
    </source>
</evidence>
<dbReference type="Proteomes" id="UP000293162">
    <property type="component" value="Unassembled WGS sequence"/>
</dbReference>
<sequence length="287" mass="32802">MSQLFRLIFRIRNFLLFVILELISFWLIVKNDYYWEVSFFNTSNYYAAKTLEASNYVKSYMNLGNVNEQLVKENAELKKAVTAMQQLKGREGDYYKVDSAFAQRFEFKVAKVVNNTVNLSKNYLTIDKGKLDGIEPGMGVICPQGVVGQVMQCSDHFSRVYSILHADFNVSSEVKNKALRDKSDKALGIAKWGGLNPRVIDLTTIDRFKPIKQGDSVMTSEQNVIFPSGTMVGKIRKLSAKQDQAFFDIEVELATDFQNISYVYVVNNKLKNEQEKLEESTKVEVKK</sequence>
<dbReference type="InterPro" id="IPR007221">
    <property type="entry name" value="MreC"/>
</dbReference>
<evidence type="ECO:0000313" key="9">
    <source>
        <dbReference type="Proteomes" id="UP000293162"/>
    </source>
</evidence>
<dbReference type="Gene3D" id="2.40.10.350">
    <property type="entry name" value="Rod shape-determining protein MreC, domain 2"/>
    <property type="match status" value="1"/>
</dbReference>
<dbReference type="PANTHER" id="PTHR34138:SF1">
    <property type="entry name" value="CELL SHAPE-DETERMINING PROTEIN MREC"/>
    <property type="match status" value="1"/>
</dbReference>
<dbReference type="EMBL" id="SEWF01000001">
    <property type="protein sequence ID" value="RYU97663.1"/>
    <property type="molecule type" value="Genomic_DNA"/>
</dbReference>
<keyword evidence="9" id="KW-1185">Reference proteome</keyword>
<dbReference type="InterPro" id="IPR042175">
    <property type="entry name" value="Cell/Rod_MreC_2"/>
</dbReference>
<protein>
    <recommendedName>
        <fullName evidence="2">Cell shape-determining protein MreC</fullName>
    </recommendedName>
    <alternativeName>
        <fullName evidence="4">Cell shape protein MreC</fullName>
    </alternativeName>
</protein>
<evidence type="ECO:0000256" key="1">
    <source>
        <dbReference type="ARBA" id="ARBA00009369"/>
    </source>
</evidence>
<name>A0A4Q5M6H0_9BACT</name>
<proteinExistence type="inferred from homology"/>